<gene>
    <name evidence="2" type="ORF">A3J48_02360</name>
</gene>
<evidence type="ECO:0000313" key="3">
    <source>
        <dbReference type="Proteomes" id="UP000176786"/>
    </source>
</evidence>
<keyword evidence="1" id="KW-1133">Transmembrane helix</keyword>
<evidence type="ECO:0000256" key="1">
    <source>
        <dbReference type="SAM" id="Phobius"/>
    </source>
</evidence>
<dbReference type="Proteomes" id="UP000176786">
    <property type="component" value="Unassembled WGS sequence"/>
</dbReference>
<evidence type="ECO:0000313" key="2">
    <source>
        <dbReference type="EMBL" id="OGE86318.1"/>
    </source>
</evidence>
<dbReference type="EMBL" id="MFES01000003">
    <property type="protein sequence ID" value="OGE86318.1"/>
    <property type="molecule type" value="Genomic_DNA"/>
</dbReference>
<sequence>MKWLKEKFNVDYTLKSVGILGIIIAIIALVYSFIVIPYVQQKKYRICFDILKNSSGAIENPELALTSEKGKIFLDICSKVVKYKK</sequence>
<accession>A0A1F5P8V4</accession>
<protein>
    <submittedName>
        <fullName evidence="2">Uncharacterized protein</fullName>
    </submittedName>
</protein>
<proteinExistence type="predicted"/>
<dbReference type="STRING" id="1817832.A3J48_02360"/>
<keyword evidence="1" id="KW-0472">Membrane</keyword>
<reference evidence="2 3" key="1">
    <citation type="journal article" date="2016" name="Nat. Commun.">
        <title>Thousands of microbial genomes shed light on interconnected biogeochemical processes in an aquifer system.</title>
        <authorList>
            <person name="Anantharaman K."/>
            <person name="Brown C.T."/>
            <person name="Hug L.A."/>
            <person name="Sharon I."/>
            <person name="Castelle C.J."/>
            <person name="Probst A.J."/>
            <person name="Thomas B.C."/>
            <person name="Singh A."/>
            <person name="Wilkins M.J."/>
            <person name="Karaoz U."/>
            <person name="Brodie E.L."/>
            <person name="Williams K.H."/>
            <person name="Hubbard S.S."/>
            <person name="Banfield J.F."/>
        </authorList>
    </citation>
    <scope>NUCLEOTIDE SEQUENCE [LARGE SCALE GENOMIC DNA]</scope>
</reference>
<feature type="transmembrane region" description="Helical" evidence="1">
    <location>
        <begin position="12"/>
        <end position="36"/>
    </location>
</feature>
<name>A0A1F5P8V4_9BACT</name>
<organism evidence="2 3">
    <name type="scientific">Candidatus Doudnabacteria bacterium RIFCSPHIGHO2_02_FULL_46_11</name>
    <dbReference type="NCBI Taxonomy" id="1817832"/>
    <lineage>
        <taxon>Bacteria</taxon>
        <taxon>Candidatus Doudnaibacteriota</taxon>
    </lineage>
</organism>
<dbReference type="AlphaFoldDB" id="A0A1F5P8V4"/>
<comment type="caution">
    <text evidence="2">The sequence shown here is derived from an EMBL/GenBank/DDBJ whole genome shotgun (WGS) entry which is preliminary data.</text>
</comment>
<keyword evidence="1" id="KW-0812">Transmembrane</keyword>